<proteinExistence type="predicted"/>
<accession>A0ABP2KJY4</accession>
<evidence type="ECO:0000313" key="2">
    <source>
        <dbReference type="EMBL" id="EFX95302.1"/>
    </source>
</evidence>
<organism evidence="2 3">
    <name type="scientific">Streptococcus vestibularis ATCC 49124</name>
    <dbReference type="NCBI Taxonomy" id="889206"/>
    <lineage>
        <taxon>Bacteria</taxon>
        <taxon>Bacillati</taxon>
        <taxon>Bacillota</taxon>
        <taxon>Bacilli</taxon>
        <taxon>Lactobacillales</taxon>
        <taxon>Streptococcaceae</taxon>
        <taxon>Streptococcus</taxon>
    </lineage>
</organism>
<evidence type="ECO:0000313" key="3">
    <source>
        <dbReference type="Proteomes" id="UP000003697"/>
    </source>
</evidence>
<sequence>MPVNDNHSEKISYFYELYITIITYLFGNMGMYPNLDIKKVATWTASWEIMKMKKVN</sequence>
<feature type="transmembrane region" description="Helical" evidence="1">
    <location>
        <begin position="12"/>
        <end position="32"/>
    </location>
</feature>
<comment type="caution">
    <text evidence="2">The sequence shown here is derived from an EMBL/GenBank/DDBJ whole genome shotgun (WGS) entry which is preliminary data.</text>
</comment>
<keyword evidence="1" id="KW-0812">Transmembrane</keyword>
<protein>
    <submittedName>
        <fullName evidence="2">Uncharacterized protein</fullName>
    </submittedName>
</protein>
<dbReference type="Proteomes" id="UP000003697">
    <property type="component" value="Unassembled WGS sequence"/>
</dbReference>
<name>A0ABP2KJY4_STRVE</name>
<reference evidence="2 3" key="1">
    <citation type="submission" date="2011-01" db="EMBL/GenBank/DDBJ databases">
        <authorList>
            <person name="Muzny D."/>
            <person name="Qin X."/>
            <person name="Buhay C."/>
            <person name="Dugan-Rocha S."/>
            <person name="Ding Y."/>
            <person name="Chen G."/>
            <person name="Hawes A."/>
            <person name="Holder M."/>
            <person name="Jhangiani S."/>
            <person name="Johnson A."/>
            <person name="Khan Z."/>
            <person name="Li Z."/>
            <person name="Liu W."/>
            <person name="Liu X."/>
            <person name="Perez L."/>
            <person name="Shen H."/>
            <person name="Wang Q."/>
            <person name="Watt J."/>
            <person name="Xi L."/>
            <person name="Xin Y."/>
            <person name="Zhou J."/>
            <person name="Deng J."/>
            <person name="Jiang H."/>
            <person name="Liu Y."/>
            <person name="Qu J."/>
            <person name="Song X.-Z."/>
            <person name="Zhang L."/>
            <person name="Villasana D."/>
            <person name="Johnson A."/>
            <person name="Liu J."/>
            <person name="Liyanage D."/>
            <person name="Lorensuhewa L."/>
            <person name="Robinson T."/>
            <person name="Song A."/>
            <person name="Song B.-B."/>
            <person name="Dinh H."/>
            <person name="Thornton R."/>
            <person name="Coyle M."/>
            <person name="Francisco L."/>
            <person name="Jackson L."/>
            <person name="Javaid M."/>
            <person name="Korchina V."/>
            <person name="Kovar C."/>
            <person name="Mata R."/>
            <person name="Mathew T."/>
            <person name="Ngo R."/>
            <person name="Nguyen L."/>
            <person name="Nguyen N."/>
            <person name="Okwuonu G."/>
            <person name="Ongeri F."/>
            <person name="Pham C."/>
            <person name="Simmons D."/>
            <person name="Wilczek-Boney K."/>
            <person name="Hale W."/>
            <person name="Jakkamsetti A."/>
            <person name="Pham P."/>
            <person name="Ruth R."/>
            <person name="San Lucas F."/>
            <person name="Warren J."/>
            <person name="Zhang J."/>
            <person name="Zhao Z."/>
            <person name="Zhou C."/>
            <person name="Zhu D."/>
            <person name="Lee S."/>
            <person name="Bess C."/>
            <person name="Blankenburg K."/>
            <person name="Forbes L."/>
            <person name="Fu Q."/>
            <person name="Gubbala S."/>
            <person name="Hirani K."/>
            <person name="Jayaseelan J.C."/>
            <person name="Lara F."/>
            <person name="Munidasa M."/>
            <person name="Palculict T."/>
            <person name="Patil S."/>
            <person name="Pu L.-L."/>
            <person name="Saada N."/>
            <person name="Tang L."/>
            <person name="Weissenberger G."/>
            <person name="Zhu Y."/>
            <person name="Hemphill L."/>
            <person name="Shang Y."/>
            <person name="Youmans B."/>
            <person name="Ayvaz T."/>
            <person name="Ross M."/>
            <person name="Santibanez J."/>
            <person name="Aqrawi P."/>
            <person name="Gross S."/>
            <person name="Joshi V."/>
            <person name="Fowler G."/>
            <person name="Nazareth L."/>
            <person name="Reid J."/>
            <person name="Worley K."/>
            <person name="Petrosino J."/>
            <person name="Highlander S."/>
            <person name="Gibbs R."/>
        </authorList>
    </citation>
    <scope>NUCLEOTIDE SEQUENCE [LARGE SCALE GENOMIC DNA]</scope>
    <source>
        <strain evidence="2 3">ATCC 49124</strain>
    </source>
</reference>
<keyword evidence="1" id="KW-1133">Transmembrane helix</keyword>
<evidence type="ECO:0000256" key="1">
    <source>
        <dbReference type="SAM" id="Phobius"/>
    </source>
</evidence>
<gene>
    <name evidence="2" type="ORF">HMPREF9425_1782</name>
</gene>
<keyword evidence="1" id="KW-0472">Membrane</keyword>
<keyword evidence="3" id="KW-1185">Reference proteome</keyword>
<dbReference type="EMBL" id="AEVI01000081">
    <property type="protein sequence ID" value="EFX95302.1"/>
    <property type="molecule type" value="Genomic_DNA"/>
</dbReference>